<dbReference type="Proteomes" id="UP000467193">
    <property type="component" value="Chromosome"/>
</dbReference>
<dbReference type="KEGG" id="msei:MSEDJ_57520"/>
<protein>
    <recommendedName>
        <fullName evidence="2">DUF5642 domain-containing protein</fullName>
    </recommendedName>
</protein>
<feature type="chain" id="PRO_5038765617" description="DUF5642 domain-containing protein" evidence="1">
    <location>
        <begin position="24"/>
        <end position="219"/>
    </location>
</feature>
<proteinExistence type="predicted"/>
<evidence type="ECO:0000313" key="3">
    <source>
        <dbReference type="EMBL" id="BBY31656.1"/>
    </source>
</evidence>
<feature type="signal peptide" evidence="1">
    <location>
        <begin position="1"/>
        <end position="23"/>
    </location>
</feature>
<dbReference type="PROSITE" id="PS51257">
    <property type="entry name" value="PROKAR_LIPOPROTEIN"/>
    <property type="match status" value="1"/>
</dbReference>
<dbReference type="AlphaFoldDB" id="A0A7I7R0H8"/>
<keyword evidence="1" id="KW-0732">Signal</keyword>
<organism evidence="3 4">
    <name type="scientific">Mycolicibacterium sediminis</name>
    <dbReference type="NCBI Taxonomy" id="1286180"/>
    <lineage>
        <taxon>Bacteria</taxon>
        <taxon>Bacillati</taxon>
        <taxon>Actinomycetota</taxon>
        <taxon>Actinomycetes</taxon>
        <taxon>Mycobacteriales</taxon>
        <taxon>Mycobacteriaceae</taxon>
        <taxon>Mycolicibacterium</taxon>
    </lineage>
</organism>
<feature type="domain" description="DUF5642" evidence="2">
    <location>
        <begin position="29"/>
        <end position="217"/>
    </location>
</feature>
<gene>
    <name evidence="3" type="ORF">MSEDJ_57520</name>
</gene>
<dbReference type="Pfam" id="PF18702">
    <property type="entry name" value="DUF5642"/>
    <property type="match status" value="1"/>
</dbReference>
<accession>A0A7I7R0H8</accession>
<evidence type="ECO:0000259" key="2">
    <source>
        <dbReference type="Pfam" id="PF18702"/>
    </source>
</evidence>
<dbReference type="RefSeq" id="WP_163801105.1">
    <property type="nucleotide sequence ID" value="NZ_AP022588.1"/>
</dbReference>
<dbReference type="InterPro" id="IPR041313">
    <property type="entry name" value="DUF5642"/>
</dbReference>
<evidence type="ECO:0000256" key="1">
    <source>
        <dbReference type="SAM" id="SignalP"/>
    </source>
</evidence>
<dbReference type="EMBL" id="AP022588">
    <property type="protein sequence ID" value="BBY31656.1"/>
    <property type="molecule type" value="Genomic_DNA"/>
</dbReference>
<evidence type="ECO:0000313" key="4">
    <source>
        <dbReference type="Proteomes" id="UP000467193"/>
    </source>
</evidence>
<keyword evidence="4" id="KW-1185">Reference proteome</keyword>
<reference evidence="3 4" key="1">
    <citation type="journal article" date="2019" name="Emerg. Microbes Infect.">
        <title>Comprehensive subspecies identification of 175 nontuberculous mycobacteria species based on 7547 genomic profiles.</title>
        <authorList>
            <person name="Matsumoto Y."/>
            <person name="Kinjo T."/>
            <person name="Motooka D."/>
            <person name="Nabeya D."/>
            <person name="Jung N."/>
            <person name="Uechi K."/>
            <person name="Horii T."/>
            <person name="Iida T."/>
            <person name="Fujita J."/>
            <person name="Nakamura S."/>
        </authorList>
    </citation>
    <scope>NUCLEOTIDE SEQUENCE [LARGE SCALE GENOMIC DNA]</scope>
    <source>
        <strain evidence="3 4">JCM 17899</strain>
    </source>
</reference>
<name>A0A7I7R0H8_9MYCO</name>
<sequence>MSRILLALLCAAAVTSCSGGGGADASQADIGAVRDVKSTFGPEFTVKTVDPTGIDPRLLAPQTLPAGVRFDPPGCTDLAKGLELPPGLQGNMSAVTAEGAGNRFITIAVETSESVPFPEPGPDCQKVAYAGPGARGLVEVTESPDIEGARTLGTHRVVQTMVGGKPATGELYNYVASVGRTLVIVTANPLVVPDKPVVPVDVQRARDLLVSAVNDVRAP</sequence>